<dbReference type="EMBL" id="CP071090">
    <property type="protein sequence ID" value="QSQ22801.1"/>
    <property type="molecule type" value="Genomic_DNA"/>
</dbReference>
<reference evidence="1 2" key="1">
    <citation type="submission" date="2021-02" db="EMBL/GenBank/DDBJ databases">
        <title>De Novo genome assembly of isolated myxobacteria.</title>
        <authorList>
            <person name="Stevens D.C."/>
        </authorList>
    </citation>
    <scope>NUCLEOTIDE SEQUENCE [LARGE SCALE GENOMIC DNA]</scope>
    <source>
        <strain evidence="2">SCPEA02</strain>
    </source>
</reference>
<dbReference type="Proteomes" id="UP000662747">
    <property type="component" value="Chromosome"/>
</dbReference>
<gene>
    <name evidence="1" type="ORF">JY651_48220</name>
</gene>
<accession>A0ABX7NZH2</accession>
<evidence type="ECO:0000313" key="1">
    <source>
        <dbReference type="EMBL" id="QSQ22801.1"/>
    </source>
</evidence>
<sequence length="292" mass="32187">MASLGVSKENLISRGAARFKDLVYLALQDKKLHKKEVAHTRLGSIDEGELANVKDLPWRAAGMCVAKQPTEKLVVVSGDGQVFTYVGGKEGTEQIPKPHELRGCTRIAGHAYGFGMNREVFRREGDGRWRAMHAPKVKGEQIAGFEALDGFSEHDLYAAGWEGEVWRWDSGGWTQCPSPTHVILSALCCAGDGHVYAGGQSGTLLRGRGLDWALLETGGGDDIWDLRWFMGRLYVATLSALYVLDGKSLVAVDFGREKPKSAYKLTDAEGVLWAIGQKNIFSFDGANWRRWE</sequence>
<evidence type="ECO:0000313" key="2">
    <source>
        <dbReference type="Proteomes" id="UP000662747"/>
    </source>
</evidence>
<protein>
    <submittedName>
        <fullName evidence="1">Uncharacterized protein</fullName>
    </submittedName>
</protein>
<dbReference type="RefSeq" id="WP_206724377.1">
    <property type="nucleotide sequence ID" value="NZ_CP071090.1"/>
</dbReference>
<keyword evidence="2" id="KW-1185">Reference proteome</keyword>
<organism evidence="1 2">
    <name type="scientific">Pyxidicoccus parkwayensis</name>
    <dbReference type="NCBI Taxonomy" id="2813578"/>
    <lineage>
        <taxon>Bacteria</taxon>
        <taxon>Pseudomonadati</taxon>
        <taxon>Myxococcota</taxon>
        <taxon>Myxococcia</taxon>
        <taxon>Myxococcales</taxon>
        <taxon>Cystobacterineae</taxon>
        <taxon>Myxococcaceae</taxon>
        <taxon>Pyxidicoccus</taxon>
    </lineage>
</organism>
<name>A0ABX7NZH2_9BACT</name>
<dbReference type="SUPFAM" id="SSF63829">
    <property type="entry name" value="Calcium-dependent phosphotriesterase"/>
    <property type="match status" value="1"/>
</dbReference>
<proteinExistence type="predicted"/>